<evidence type="ECO:0000256" key="2">
    <source>
        <dbReference type="SAM" id="MobiDB-lite"/>
    </source>
</evidence>
<feature type="compositionally biased region" description="Basic and acidic residues" evidence="2">
    <location>
        <begin position="308"/>
        <end position="347"/>
    </location>
</feature>
<feature type="region of interest" description="Disordered" evidence="2">
    <location>
        <begin position="61"/>
        <end position="281"/>
    </location>
</feature>
<proteinExistence type="predicted"/>
<dbReference type="EMBL" id="JALLPB020000080">
    <property type="protein sequence ID" value="KAL3821883.1"/>
    <property type="molecule type" value="Genomic_DNA"/>
</dbReference>
<dbReference type="Proteomes" id="UP001530377">
    <property type="component" value="Unassembled WGS sequence"/>
</dbReference>
<protein>
    <submittedName>
        <fullName evidence="3">Uncharacterized protein</fullName>
    </submittedName>
</protein>
<feature type="compositionally biased region" description="Basic and acidic residues" evidence="2">
    <location>
        <begin position="111"/>
        <end position="128"/>
    </location>
</feature>
<accession>A0ABD3SBW3</accession>
<feature type="region of interest" description="Disordered" evidence="2">
    <location>
        <begin position="701"/>
        <end position="721"/>
    </location>
</feature>
<feature type="region of interest" description="Disordered" evidence="2">
    <location>
        <begin position="819"/>
        <end position="851"/>
    </location>
</feature>
<name>A0ABD3SBW3_9STRA</name>
<reference evidence="3 4" key="1">
    <citation type="submission" date="2024-10" db="EMBL/GenBank/DDBJ databases">
        <title>Updated reference genomes for cyclostephanoid diatoms.</title>
        <authorList>
            <person name="Roberts W.R."/>
            <person name="Alverson A.J."/>
        </authorList>
    </citation>
    <scope>NUCLEOTIDE SEQUENCE [LARGE SCALE GENOMIC DNA]</scope>
    <source>
        <strain evidence="3 4">AJA228-03</strain>
    </source>
</reference>
<keyword evidence="1" id="KW-0175">Coiled coil</keyword>
<feature type="coiled-coil region" evidence="1">
    <location>
        <begin position="448"/>
        <end position="549"/>
    </location>
</feature>
<evidence type="ECO:0000313" key="3">
    <source>
        <dbReference type="EMBL" id="KAL3821883.1"/>
    </source>
</evidence>
<feature type="compositionally biased region" description="Basic and acidic residues" evidence="2">
    <location>
        <begin position="609"/>
        <end position="619"/>
    </location>
</feature>
<feature type="compositionally biased region" description="Basic and acidic residues" evidence="2">
    <location>
        <begin position="193"/>
        <end position="208"/>
    </location>
</feature>
<feature type="region of interest" description="Disordered" evidence="2">
    <location>
        <begin position="549"/>
        <end position="641"/>
    </location>
</feature>
<dbReference type="AlphaFoldDB" id="A0ABD3SBW3"/>
<keyword evidence="4" id="KW-1185">Reference proteome</keyword>
<gene>
    <name evidence="3" type="ORF">ACHAXA_008417</name>
</gene>
<feature type="compositionally biased region" description="Basic and acidic residues" evidence="2">
    <location>
        <begin position="567"/>
        <end position="577"/>
    </location>
</feature>
<evidence type="ECO:0000256" key="1">
    <source>
        <dbReference type="SAM" id="Coils"/>
    </source>
</evidence>
<sequence length="907" mass="97607">MTPPSKMEGKFSPSSSTAAAVDLIRNLDDALSGMNASARSAATNAARARRNARAAGELARLYGLGAGGAGTGRRCKTGRESGAEADDRGGGGGGRMGGKDEEEDEYGVDGMLERKRESRAAAKMEARARQRRDHPSSVAHQLSSPSSSTSVPYSLYTSPRTRGRRHVAITTEDKTSLYNGNGNDNGEGDGYDEDGRRSTEGGGGERRGPAAAAEDVVANTTNLDDDHDGRAPATTIASLPDDHDEIGDTADDRCRRDDEDLDDDSLADQFEWDRPTQGGIASDRLIVGLGGRCEDGDGGDNNSHHHRDRIEDNSIREEDQRHRWLPPEDHPPTHNGDYPDRYGKKQLPDQNGQQQSGSGKYYPDQYGLKQPHLSPFTTASMPVPPAAAATTSPLLAARPPQATTAMTPMRIDTPSRAAIEASHVEDVLTLSLELERVRSQLASALQQLSDVTSLGDELQTRNDRLQRELTALHSRFERETERSAAELSTLRRQLQSERVKSKAAEDDAMLALELAKESQSNREECEMWLSRSLEEMDMWKRRYVELKEERRRGSDGADGGCGASLDGPRKNVRFKDEDGAEEDEYEEEGCPPSPVKSVLSADDDGYFGNDDHDVSHQRETSSTPSQPPPPPPPPPLPADASFSLLTPRQVATGNGGGAPGKICSPNIAGHATTSSVHLNEDFATPLSKSTAIACGRAVLHRTSTSSSSSPSPFGDGVILSPHPRKQAQDLLKKSAETRRLLRERLTPRRRHVVGGGSGIVGSIETGSIAKMIDDGISLKDNSFASRQGAACRAVGRAIRESGDRLKLKGIWWSSQSSRTGNSTLVGDDGNHVDGSATTQESHGNGEGGHGTVAQLESMVKDYCGCVEGTIGRQQTRIDELLAFCDHLEKEVVDMQCRAASIGQEKGG</sequence>
<feature type="compositionally biased region" description="Basic and acidic residues" evidence="2">
    <location>
        <begin position="77"/>
        <end position="89"/>
    </location>
</feature>
<feature type="compositionally biased region" description="Polar residues" evidence="2">
    <location>
        <begin position="348"/>
        <end position="358"/>
    </location>
</feature>
<feature type="compositionally biased region" description="Acidic residues" evidence="2">
    <location>
        <begin position="578"/>
        <end position="589"/>
    </location>
</feature>
<organism evidence="3 4">
    <name type="scientific">Cyclostephanos tholiformis</name>
    <dbReference type="NCBI Taxonomy" id="382380"/>
    <lineage>
        <taxon>Eukaryota</taxon>
        <taxon>Sar</taxon>
        <taxon>Stramenopiles</taxon>
        <taxon>Ochrophyta</taxon>
        <taxon>Bacillariophyta</taxon>
        <taxon>Coscinodiscophyceae</taxon>
        <taxon>Thalassiosirophycidae</taxon>
        <taxon>Stephanodiscales</taxon>
        <taxon>Stephanodiscaceae</taxon>
        <taxon>Cyclostephanos</taxon>
    </lineage>
</organism>
<evidence type="ECO:0000313" key="4">
    <source>
        <dbReference type="Proteomes" id="UP001530377"/>
    </source>
</evidence>
<feature type="region of interest" description="Disordered" evidence="2">
    <location>
        <begin position="295"/>
        <end position="366"/>
    </location>
</feature>
<comment type="caution">
    <text evidence="3">The sequence shown here is derived from an EMBL/GenBank/DDBJ whole genome shotgun (WGS) entry which is preliminary data.</text>
</comment>
<feature type="compositionally biased region" description="Pro residues" evidence="2">
    <location>
        <begin position="625"/>
        <end position="637"/>
    </location>
</feature>
<feature type="compositionally biased region" description="Low complexity" evidence="2">
    <location>
        <begin position="702"/>
        <end position="712"/>
    </location>
</feature>
<feature type="compositionally biased region" description="Low complexity" evidence="2">
    <location>
        <begin position="142"/>
        <end position="158"/>
    </location>
</feature>